<name>A0A1M6VUS9_PSETH</name>
<proteinExistence type="predicted"/>
<accession>A0A1M6VUS9</accession>
<dbReference type="AlphaFoldDB" id="A0A1M6VUS9"/>
<organism evidence="1 2">
    <name type="scientific">Pseudonocardia thermophila</name>
    <dbReference type="NCBI Taxonomy" id="1848"/>
    <lineage>
        <taxon>Bacteria</taxon>
        <taxon>Bacillati</taxon>
        <taxon>Actinomycetota</taxon>
        <taxon>Actinomycetes</taxon>
        <taxon>Pseudonocardiales</taxon>
        <taxon>Pseudonocardiaceae</taxon>
        <taxon>Pseudonocardia</taxon>
    </lineage>
</organism>
<evidence type="ECO:0000313" key="1">
    <source>
        <dbReference type="EMBL" id="SHK85181.1"/>
    </source>
</evidence>
<dbReference type="STRING" id="1848.SAMN05443637_11364"/>
<gene>
    <name evidence="1" type="ORF">SAMN05443637_11364</name>
</gene>
<reference evidence="1 2" key="1">
    <citation type="submission" date="2016-11" db="EMBL/GenBank/DDBJ databases">
        <authorList>
            <person name="Jaros S."/>
            <person name="Januszkiewicz K."/>
            <person name="Wedrychowicz H."/>
        </authorList>
    </citation>
    <scope>NUCLEOTIDE SEQUENCE [LARGE SCALE GENOMIC DNA]</scope>
    <source>
        <strain evidence="1 2">DSM 43832</strain>
    </source>
</reference>
<dbReference type="EMBL" id="FRAP01000013">
    <property type="protein sequence ID" value="SHK85181.1"/>
    <property type="molecule type" value="Genomic_DNA"/>
</dbReference>
<protein>
    <submittedName>
        <fullName evidence="1">Uncharacterized protein</fullName>
    </submittedName>
</protein>
<sequence length="223" mass="22520">MRGWRTAVLVACVVVALVTAWFAGAEAGGPSAAPPAGSVRLGPEAGEEVAAYLGRVPADLPPPGTSTLALVQYAEHLPAAGALAATAGTEAVTAVFQVPIRRVQTALAFEDLEPRVPAGAAIRSAQARAARAAAARETVGTDRQRAIAAAERAALDHPDCACVVAVLVRGDRAALEQVAAQPGVRAVHAAPAGTTRVELALAPLLPGQTERVDPLPDDGPVPP</sequence>
<keyword evidence="2" id="KW-1185">Reference proteome</keyword>
<dbReference type="Proteomes" id="UP000184363">
    <property type="component" value="Unassembled WGS sequence"/>
</dbReference>
<evidence type="ECO:0000313" key="2">
    <source>
        <dbReference type="Proteomes" id="UP000184363"/>
    </source>
</evidence>